<evidence type="ECO:0000313" key="3">
    <source>
        <dbReference type="Proteomes" id="UP000321513"/>
    </source>
</evidence>
<keyword evidence="1" id="KW-0812">Transmembrane</keyword>
<evidence type="ECO:0000313" key="2">
    <source>
        <dbReference type="EMBL" id="GEO10068.1"/>
    </source>
</evidence>
<reference evidence="2 3" key="1">
    <citation type="submission" date="2019-07" db="EMBL/GenBank/DDBJ databases">
        <title>Whole genome shotgun sequence of Segetibacter aerophilus NBRC 106135.</title>
        <authorList>
            <person name="Hosoyama A."/>
            <person name="Uohara A."/>
            <person name="Ohji S."/>
            <person name="Ichikawa N."/>
        </authorList>
    </citation>
    <scope>NUCLEOTIDE SEQUENCE [LARGE SCALE GENOMIC DNA]</scope>
    <source>
        <strain evidence="2 3">NBRC 106135</strain>
    </source>
</reference>
<feature type="transmembrane region" description="Helical" evidence="1">
    <location>
        <begin position="20"/>
        <end position="37"/>
    </location>
</feature>
<feature type="transmembrane region" description="Helical" evidence="1">
    <location>
        <begin position="43"/>
        <end position="62"/>
    </location>
</feature>
<dbReference type="Proteomes" id="UP000321513">
    <property type="component" value="Unassembled WGS sequence"/>
</dbReference>
<evidence type="ECO:0000256" key="1">
    <source>
        <dbReference type="SAM" id="Phobius"/>
    </source>
</evidence>
<name>A0A512BDN0_9BACT</name>
<keyword evidence="1" id="KW-0472">Membrane</keyword>
<organism evidence="2 3">
    <name type="scientific">Segetibacter aerophilus</name>
    <dbReference type="NCBI Taxonomy" id="670293"/>
    <lineage>
        <taxon>Bacteria</taxon>
        <taxon>Pseudomonadati</taxon>
        <taxon>Bacteroidota</taxon>
        <taxon>Chitinophagia</taxon>
        <taxon>Chitinophagales</taxon>
        <taxon>Chitinophagaceae</taxon>
        <taxon>Segetibacter</taxon>
    </lineage>
</organism>
<feature type="transmembrane region" description="Helical" evidence="1">
    <location>
        <begin position="74"/>
        <end position="100"/>
    </location>
</feature>
<sequence>MVYDYLITLKKRDYRMADQISQLMYVFALLTFAYFYYHHPKAGAVYLFIGAGVFLSWAYSVIKKSKKGEALFRLGLFICALGWVLGPERNVWMAILYVIAGLLEKQVKFPAEIGFAEKEISFNSLPRRVLQWNEIKNVIIKDGIITVDQKNNKLYQKEIEGYVTADIEKEFNDFAHRCLVAANPREELS</sequence>
<keyword evidence="1" id="KW-1133">Transmembrane helix</keyword>
<dbReference type="AlphaFoldDB" id="A0A512BDN0"/>
<keyword evidence="3" id="KW-1185">Reference proteome</keyword>
<comment type="caution">
    <text evidence="2">The sequence shown here is derived from an EMBL/GenBank/DDBJ whole genome shotgun (WGS) entry which is preliminary data.</text>
</comment>
<dbReference type="EMBL" id="BJYT01000009">
    <property type="protein sequence ID" value="GEO10068.1"/>
    <property type="molecule type" value="Genomic_DNA"/>
</dbReference>
<protein>
    <submittedName>
        <fullName evidence="2">Uncharacterized protein</fullName>
    </submittedName>
</protein>
<gene>
    <name evidence="2" type="ORF">SAE01_25640</name>
</gene>
<accession>A0A512BDN0</accession>
<proteinExistence type="predicted"/>